<evidence type="ECO:0000256" key="5">
    <source>
        <dbReference type="SAM" id="Phobius"/>
    </source>
</evidence>
<gene>
    <name evidence="7" type="primary">109539879</name>
</gene>
<evidence type="ECO:0000313" key="8">
    <source>
        <dbReference type="Proteomes" id="UP000019118"/>
    </source>
</evidence>
<dbReference type="GO" id="GO:0043495">
    <property type="term" value="F:protein-membrane adaptor activity"/>
    <property type="evidence" value="ECO:0007669"/>
    <property type="project" value="TreeGrafter"/>
</dbReference>
<keyword evidence="3 5" id="KW-1133">Transmembrane helix</keyword>
<dbReference type="PANTHER" id="PTHR12911:SF8">
    <property type="entry name" value="KLAROID PROTEIN-RELATED"/>
    <property type="match status" value="1"/>
</dbReference>
<keyword evidence="8" id="KW-1185">Reference proteome</keyword>
<feature type="transmembrane region" description="Helical" evidence="5">
    <location>
        <begin position="35"/>
        <end position="56"/>
    </location>
</feature>
<dbReference type="EnsemblMetazoa" id="XM_019907944.1">
    <property type="protein sequence ID" value="XP_019763503.1"/>
    <property type="gene ID" value="LOC109539879"/>
</dbReference>
<accession>A0AAR5PR65</accession>
<dbReference type="PANTHER" id="PTHR12911">
    <property type="entry name" value="SAD1/UNC-84-LIKE PROTEIN-RELATED"/>
    <property type="match status" value="1"/>
</dbReference>
<evidence type="ECO:0000256" key="2">
    <source>
        <dbReference type="ARBA" id="ARBA00022692"/>
    </source>
</evidence>
<dbReference type="InterPro" id="IPR012919">
    <property type="entry name" value="SUN_dom"/>
</dbReference>
<evidence type="ECO:0000256" key="1">
    <source>
        <dbReference type="ARBA" id="ARBA00004370"/>
    </source>
</evidence>
<evidence type="ECO:0000256" key="3">
    <source>
        <dbReference type="ARBA" id="ARBA00022989"/>
    </source>
</evidence>
<feature type="domain" description="SUN" evidence="6">
    <location>
        <begin position="165"/>
        <end position="329"/>
    </location>
</feature>
<organism evidence="7 8">
    <name type="scientific">Dendroctonus ponderosae</name>
    <name type="common">Mountain pine beetle</name>
    <dbReference type="NCBI Taxonomy" id="77166"/>
    <lineage>
        <taxon>Eukaryota</taxon>
        <taxon>Metazoa</taxon>
        <taxon>Ecdysozoa</taxon>
        <taxon>Arthropoda</taxon>
        <taxon>Hexapoda</taxon>
        <taxon>Insecta</taxon>
        <taxon>Pterygota</taxon>
        <taxon>Neoptera</taxon>
        <taxon>Endopterygota</taxon>
        <taxon>Coleoptera</taxon>
        <taxon>Polyphaga</taxon>
        <taxon>Cucujiformia</taxon>
        <taxon>Curculionidae</taxon>
        <taxon>Scolytinae</taxon>
        <taxon>Dendroctonus</taxon>
    </lineage>
</organism>
<evidence type="ECO:0000256" key="4">
    <source>
        <dbReference type="ARBA" id="ARBA00023136"/>
    </source>
</evidence>
<dbReference type="InterPro" id="IPR045119">
    <property type="entry name" value="SUN1-5"/>
</dbReference>
<comment type="subcellular location">
    <subcellularLocation>
        <location evidence="1">Membrane</location>
    </subcellularLocation>
</comment>
<reference evidence="8" key="1">
    <citation type="journal article" date="2013" name="Genome Biol.">
        <title>Draft genome of the mountain pine beetle, Dendroctonus ponderosae Hopkins, a major forest pest.</title>
        <authorList>
            <person name="Keeling C.I."/>
            <person name="Yuen M.M."/>
            <person name="Liao N.Y."/>
            <person name="Docking T.R."/>
            <person name="Chan S.K."/>
            <person name="Taylor G.A."/>
            <person name="Palmquist D.L."/>
            <person name="Jackman S.D."/>
            <person name="Nguyen A."/>
            <person name="Li M."/>
            <person name="Henderson H."/>
            <person name="Janes J.K."/>
            <person name="Zhao Y."/>
            <person name="Pandoh P."/>
            <person name="Moore R."/>
            <person name="Sperling F.A."/>
            <person name="Huber D.P."/>
            <person name="Birol I."/>
            <person name="Jones S.J."/>
            <person name="Bohlmann J."/>
        </authorList>
    </citation>
    <scope>NUCLEOTIDE SEQUENCE</scope>
</reference>
<dbReference type="PROSITE" id="PS51469">
    <property type="entry name" value="SUN"/>
    <property type="match status" value="1"/>
</dbReference>
<evidence type="ECO:0000259" key="6">
    <source>
        <dbReference type="PROSITE" id="PS51469"/>
    </source>
</evidence>
<sequence length="350" mass="39125">MAMYGDPPLSEFIPAYYCNNFAQSRSNCATIWKSIFTHLFSMAIATGICFGGYYYYQNYYLPILNDSFPIIEEPIANNPAIAKFQFPNPHPEDACGVEVIESLKEQIRRLNENVSAINKWRATVNSHLTKLEWEQAATINSRIEESFDVFEADGTGLMDYAASYAGGIIVGISKDTLPHPTHRPLSLFKLLNVDVLSSPEELIRSCVLPGSCFAFRGSSGSVRIKLGKPIKIGGVTLSHASKRLLLDEGMSSAPQEFAVYGFVDSSDKIGVFLGKFTYNIHGKQHQTFKVQRNPSHNEVFEEVELAILSNYGRDAFTCVYRFRVHRSDSETALNQSRNATARKVVNKKCC</sequence>
<dbReference type="Gene3D" id="2.60.120.260">
    <property type="entry name" value="Galactose-binding domain-like"/>
    <property type="match status" value="1"/>
</dbReference>
<dbReference type="GO" id="GO:0005635">
    <property type="term" value="C:nuclear envelope"/>
    <property type="evidence" value="ECO:0007669"/>
    <property type="project" value="TreeGrafter"/>
</dbReference>
<dbReference type="Proteomes" id="UP000019118">
    <property type="component" value="Unassembled WGS sequence"/>
</dbReference>
<dbReference type="EnsemblMetazoa" id="XM_019907945.1">
    <property type="protein sequence ID" value="XP_019763504.1"/>
    <property type="gene ID" value="LOC109539879"/>
</dbReference>
<dbReference type="KEGG" id="dpa:109539879"/>
<dbReference type="GO" id="GO:0016020">
    <property type="term" value="C:membrane"/>
    <property type="evidence" value="ECO:0007669"/>
    <property type="project" value="UniProtKB-SubCell"/>
</dbReference>
<name>A0AAR5PR65_DENPD</name>
<protein>
    <recommendedName>
        <fullName evidence="6">SUN domain-containing protein</fullName>
    </recommendedName>
</protein>
<evidence type="ECO:0000313" key="7">
    <source>
        <dbReference type="EnsemblMetazoa" id="XP_019763504.1"/>
    </source>
</evidence>
<keyword evidence="2 5" id="KW-0812">Transmembrane</keyword>
<keyword evidence="4 5" id="KW-0472">Membrane</keyword>
<proteinExistence type="predicted"/>
<dbReference type="Pfam" id="PF07738">
    <property type="entry name" value="Sad1_UNC"/>
    <property type="match status" value="1"/>
</dbReference>
<dbReference type="AlphaFoldDB" id="A0AAR5PR65"/>
<reference evidence="7" key="2">
    <citation type="submission" date="2024-08" db="UniProtKB">
        <authorList>
            <consortium name="EnsemblMetazoa"/>
        </authorList>
    </citation>
    <scope>IDENTIFICATION</scope>
</reference>